<dbReference type="PANTHER" id="PTHR38433">
    <property type="match status" value="1"/>
</dbReference>
<name>A0A7W1XUM0_9BACL</name>
<dbReference type="Proteomes" id="UP000538292">
    <property type="component" value="Unassembled WGS sequence"/>
</dbReference>
<sequence>MGIPAIEKPEMNAKEGKELISVALDSMTDEMVVELARKAVSAIELLDDILQPETISLLRKLPETGKSLENTLDMLQTLEQTDTLKTLIELGEMASSLKASITNTMVTDLTEKAISGIELADDLLQQGGLEMVQGMTNAFAKAEQNMKSTDQAPSLRQIVHSLKDPEVRKGLGLMIAFLKLLPSELDKTTKQGS</sequence>
<organism evidence="1 2">
    <name type="scientific">Thermoactinomyces mirandus</name>
    <dbReference type="NCBI Taxonomy" id="2756294"/>
    <lineage>
        <taxon>Bacteria</taxon>
        <taxon>Bacillati</taxon>
        <taxon>Bacillota</taxon>
        <taxon>Bacilli</taxon>
        <taxon>Bacillales</taxon>
        <taxon>Thermoactinomycetaceae</taxon>
        <taxon>Thermoactinomyces</taxon>
    </lineage>
</organism>
<reference evidence="1 2" key="1">
    <citation type="submission" date="2020-07" db="EMBL/GenBank/DDBJ databases">
        <title>Thermoactinomyces phylogeny.</title>
        <authorList>
            <person name="Dunlap C."/>
        </authorList>
    </citation>
    <scope>NUCLEOTIDE SEQUENCE [LARGE SCALE GENOMIC DNA]</scope>
    <source>
        <strain evidence="1 2">AMNI-1</strain>
    </source>
</reference>
<dbReference type="AlphaFoldDB" id="A0A7W1XUM0"/>
<accession>A0A7W1XUM0</accession>
<dbReference type="Pfam" id="PF07849">
    <property type="entry name" value="DUF1641"/>
    <property type="match status" value="1"/>
</dbReference>
<dbReference type="InterPro" id="IPR012440">
    <property type="entry name" value="DUF1641"/>
</dbReference>
<evidence type="ECO:0000313" key="2">
    <source>
        <dbReference type="Proteomes" id="UP000538292"/>
    </source>
</evidence>
<comment type="caution">
    <text evidence="1">The sequence shown here is derived from an EMBL/GenBank/DDBJ whole genome shotgun (WGS) entry which is preliminary data.</text>
</comment>
<dbReference type="EMBL" id="JACEOL010000048">
    <property type="protein sequence ID" value="MBA4603362.1"/>
    <property type="molecule type" value="Genomic_DNA"/>
</dbReference>
<dbReference type="RefSeq" id="WP_181741832.1">
    <property type="nucleotide sequence ID" value="NZ_JACEOL010000048.1"/>
</dbReference>
<proteinExistence type="predicted"/>
<evidence type="ECO:0000313" key="1">
    <source>
        <dbReference type="EMBL" id="MBA4603362.1"/>
    </source>
</evidence>
<keyword evidence="2" id="KW-1185">Reference proteome</keyword>
<gene>
    <name evidence="1" type="ORF">H2C83_13730</name>
</gene>
<protein>
    <submittedName>
        <fullName evidence="1">DUF1641 domain-containing protein</fullName>
    </submittedName>
</protein>
<dbReference type="PANTHER" id="PTHR38433:SF1">
    <property type="entry name" value="DUF1641 DOMAIN-CONTAINING PROTEIN"/>
    <property type="match status" value="1"/>
</dbReference>